<dbReference type="AlphaFoldDB" id="A0A4P9CF61"/>
<protein>
    <recommendedName>
        <fullName evidence="3">Integrase catalytic domain-containing protein</fullName>
    </recommendedName>
</protein>
<evidence type="ECO:0008006" key="3">
    <source>
        <dbReference type="Google" id="ProtNLM"/>
    </source>
</evidence>
<evidence type="ECO:0000313" key="2">
    <source>
        <dbReference type="Proteomes" id="UP000218387"/>
    </source>
</evidence>
<dbReference type="GO" id="GO:0032196">
    <property type="term" value="P:transposition"/>
    <property type="evidence" value="ECO:0007669"/>
    <property type="project" value="TreeGrafter"/>
</dbReference>
<dbReference type="InterPro" id="IPR051917">
    <property type="entry name" value="Transposase-Integrase"/>
</dbReference>
<dbReference type="PANTHER" id="PTHR10948">
    <property type="entry name" value="TRANSPOSASE"/>
    <property type="match status" value="1"/>
</dbReference>
<proteinExistence type="predicted"/>
<dbReference type="SUPFAM" id="SSF53098">
    <property type="entry name" value="Ribonuclease H-like"/>
    <property type="match status" value="1"/>
</dbReference>
<gene>
    <name evidence="1" type="ORF">CPZ25_020445</name>
</gene>
<keyword evidence="2" id="KW-1185">Reference proteome</keyword>
<reference evidence="1 2" key="1">
    <citation type="submission" date="2018-05" db="EMBL/GenBank/DDBJ databases">
        <title>Genome comparison of Eubacterium sp.</title>
        <authorList>
            <person name="Feng Y."/>
            <person name="Sanchez-Andrea I."/>
            <person name="Stams A.J.M."/>
            <person name="De Vos W.M."/>
        </authorList>
    </citation>
    <scope>NUCLEOTIDE SEQUENCE [LARGE SCALE GENOMIC DNA]</scope>
    <source>
        <strain evidence="1 2">YI</strain>
    </source>
</reference>
<accession>A0A4P9CF61</accession>
<dbReference type="GO" id="GO:0004803">
    <property type="term" value="F:transposase activity"/>
    <property type="evidence" value="ECO:0007669"/>
    <property type="project" value="TreeGrafter"/>
</dbReference>
<dbReference type="PANTHER" id="PTHR10948:SF23">
    <property type="entry name" value="TRANSPOSASE INSI FOR INSERTION SEQUENCE ELEMENT IS30A-RELATED"/>
    <property type="match status" value="1"/>
</dbReference>
<sequence>MDNGTEFINQSLIEGSILNEDFKRTVAYYCHAYSAFERGSNENYNRFIRRFIPKGANIAKISKATIKEITDFINNYPRKMFGFQSSSYCLKNALSDLNLL</sequence>
<evidence type="ECO:0000313" key="1">
    <source>
        <dbReference type="EMBL" id="QCT73575.1"/>
    </source>
</evidence>
<dbReference type="GO" id="GO:0005829">
    <property type="term" value="C:cytosol"/>
    <property type="evidence" value="ECO:0007669"/>
    <property type="project" value="TreeGrafter"/>
</dbReference>
<dbReference type="InterPro" id="IPR012337">
    <property type="entry name" value="RNaseH-like_sf"/>
</dbReference>
<name>A0A4P9CF61_EUBML</name>
<dbReference type="KEGG" id="emt:CPZ25_020445"/>
<dbReference type="Proteomes" id="UP000218387">
    <property type="component" value="Chromosome"/>
</dbReference>
<organism evidence="1 2">
    <name type="scientific">Eubacterium maltosivorans</name>
    <dbReference type="NCBI Taxonomy" id="2041044"/>
    <lineage>
        <taxon>Bacteria</taxon>
        <taxon>Bacillati</taxon>
        <taxon>Bacillota</taxon>
        <taxon>Clostridia</taxon>
        <taxon>Eubacteriales</taxon>
        <taxon>Eubacteriaceae</taxon>
        <taxon>Eubacterium</taxon>
    </lineage>
</organism>
<dbReference type="EMBL" id="CP029487">
    <property type="protein sequence ID" value="QCT73575.1"/>
    <property type="molecule type" value="Genomic_DNA"/>
</dbReference>